<feature type="non-terminal residue" evidence="2">
    <location>
        <position position="134"/>
    </location>
</feature>
<sequence length="134" mass="13036">MTMTITTQTLPSAQTRAAGTSDGPGSADSFGAALAAVGEDTGRRTPATADRAAEHSTRDRTGRAGNHSPADRPVRDRAGGDRAGRGHAGGAPADRSSADGTTTGTPTTTAPATTAPATTADPTPATSAVVPGAV</sequence>
<organism evidence="2 3">
    <name type="scientific">Curtobacterium pusillum</name>
    <dbReference type="NCBI Taxonomy" id="69373"/>
    <lineage>
        <taxon>Bacteria</taxon>
        <taxon>Bacillati</taxon>
        <taxon>Actinomycetota</taxon>
        <taxon>Actinomycetes</taxon>
        <taxon>Micrococcales</taxon>
        <taxon>Microbacteriaceae</taxon>
        <taxon>Curtobacterium</taxon>
    </lineage>
</organism>
<feature type="compositionally biased region" description="Polar residues" evidence="1">
    <location>
        <begin position="1"/>
        <end position="18"/>
    </location>
</feature>
<evidence type="ECO:0000313" key="2">
    <source>
        <dbReference type="EMBL" id="NUU12741.1"/>
    </source>
</evidence>
<feature type="compositionally biased region" description="Basic and acidic residues" evidence="1">
    <location>
        <begin position="69"/>
        <end position="84"/>
    </location>
</feature>
<dbReference type="EMBL" id="JABMCE010000050">
    <property type="protein sequence ID" value="NUU12741.1"/>
    <property type="molecule type" value="Genomic_DNA"/>
</dbReference>
<reference evidence="2 3" key="1">
    <citation type="submission" date="2020-05" db="EMBL/GenBank/DDBJ databases">
        <title>Genome Sequencing of Type Strains.</title>
        <authorList>
            <person name="Lemaire J.F."/>
            <person name="Inderbitzin P."/>
            <person name="Gregorio O.A."/>
            <person name="Collins S.B."/>
            <person name="Wespe N."/>
            <person name="Knight-Connoni V."/>
        </authorList>
    </citation>
    <scope>NUCLEOTIDE SEQUENCE [LARGE SCALE GENOMIC DNA]</scope>
    <source>
        <strain evidence="2 3">ATCC 19096</strain>
    </source>
</reference>
<protein>
    <recommendedName>
        <fullName evidence="4">Flagellar hook-length control protein FliK</fullName>
    </recommendedName>
</protein>
<feature type="region of interest" description="Disordered" evidence="1">
    <location>
        <begin position="1"/>
        <end position="134"/>
    </location>
</feature>
<feature type="compositionally biased region" description="Low complexity" evidence="1">
    <location>
        <begin position="90"/>
        <end position="126"/>
    </location>
</feature>
<gene>
    <name evidence="2" type="ORF">HP507_02645</name>
</gene>
<comment type="caution">
    <text evidence="2">The sequence shown here is derived from an EMBL/GenBank/DDBJ whole genome shotgun (WGS) entry which is preliminary data.</text>
</comment>
<dbReference type="Proteomes" id="UP000573001">
    <property type="component" value="Unassembled WGS sequence"/>
</dbReference>
<feature type="compositionally biased region" description="Basic and acidic residues" evidence="1">
    <location>
        <begin position="51"/>
        <end position="62"/>
    </location>
</feature>
<name>A0ABX2MBM7_9MICO</name>
<keyword evidence="3" id="KW-1185">Reference proteome</keyword>
<accession>A0ABX2MBM7</accession>
<evidence type="ECO:0000256" key="1">
    <source>
        <dbReference type="SAM" id="MobiDB-lite"/>
    </source>
</evidence>
<evidence type="ECO:0000313" key="3">
    <source>
        <dbReference type="Proteomes" id="UP000573001"/>
    </source>
</evidence>
<dbReference type="RefSeq" id="WP_217508419.1">
    <property type="nucleotide sequence ID" value="NZ_JABMCE010000050.1"/>
</dbReference>
<proteinExistence type="predicted"/>
<evidence type="ECO:0008006" key="4">
    <source>
        <dbReference type="Google" id="ProtNLM"/>
    </source>
</evidence>